<dbReference type="GO" id="GO:0008061">
    <property type="term" value="F:chitin binding"/>
    <property type="evidence" value="ECO:0007669"/>
    <property type="project" value="UniProtKB-KW"/>
</dbReference>
<dbReference type="OrthoDB" id="73875at2759"/>
<keyword evidence="13" id="KW-1185">Reference proteome</keyword>
<evidence type="ECO:0000256" key="5">
    <source>
        <dbReference type="ARBA" id="ARBA00023157"/>
    </source>
</evidence>
<dbReference type="EMBL" id="WJQU01000001">
    <property type="protein sequence ID" value="KAJ6645373.1"/>
    <property type="molecule type" value="Genomic_DNA"/>
</dbReference>
<evidence type="ECO:0000256" key="4">
    <source>
        <dbReference type="ARBA" id="ARBA00022801"/>
    </source>
</evidence>
<keyword evidence="2" id="KW-0147">Chitin-binding</keyword>
<dbReference type="Gene3D" id="3.10.50.10">
    <property type="match status" value="1"/>
</dbReference>
<dbReference type="SUPFAM" id="SSF51445">
    <property type="entry name" value="(Trans)glycosidases"/>
    <property type="match status" value="1"/>
</dbReference>
<dbReference type="Proteomes" id="UP001151699">
    <property type="component" value="Chromosome A"/>
</dbReference>
<dbReference type="Gene3D" id="2.170.140.10">
    <property type="entry name" value="Chitin binding domain"/>
    <property type="match status" value="1"/>
</dbReference>
<evidence type="ECO:0000256" key="9">
    <source>
        <dbReference type="SAM" id="SignalP"/>
    </source>
</evidence>
<dbReference type="InterPro" id="IPR001579">
    <property type="entry name" value="Glyco_hydro_18_chit_AS"/>
</dbReference>
<dbReference type="CDD" id="cd02872">
    <property type="entry name" value="GH18_chitolectin_chitotriosidase"/>
    <property type="match status" value="1"/>
</dbReference>
<dbReference type="GO" id="GO:0004568">
    <property type="term" value="F:chitinase activity"/>
    <property type="evidence" value="ECO:0007669"/>
    <property type="project" value="TreeGrafter"/>
</dbReference>
<evidence type="ECO:0000256" key="7">
    <source>
        <dbReference type="RuleBase" id="RU000489"/>
    </source>
</evidence>
<dbReference type="GO" id="GO:0006032">
    <property type="term" value="P:chitin catabolic process"/>
    <property type="evidence" value="ECO:0007669"/>
    <property type="project" value="TreeGrafter"/>
</dbReference>
<dbReference type="SUPFAM" id="SSF57625">
    <property type="entry name" value="Invertebrate chitin-binding proteins"/>
    <property type="match status" value="1"/>
</dbReference>
<feature type="compositionally biased region" description="Low complexity" evidence="8">
    <location>
        <begin position="414"/>
        <end position="512"/>
    </location>
</feature>
<keyword evidence="5" id="KW-1015">Disulfide bond</keyword>
<proteinExistence type="inferred from homology"/>
<evidence type="ECO:0000256" key="8">
    <source>
        <dbReference type="SAM" id="MobiDB-lite"/>
    </source>
</evidence>
<dbReference type="PROSITE" id="PS50940">
    <property type="entry name" value="CHIT_BIND_II"/>
    <property type="match status" value="1"/>
</dbReference>
<dbReference type="Pfam" id="PF01607">
    <property type="entry name" value="CBM_14"/>
    <property type="match status" value="1"/>
</dbReference>
<keyword evidence="3 9" id="KW-0732">Signal</keyword>
<dbReference type="AlphaFoldDB" id="A0A9Q0N8B3"/>
<sequence>MKIFNVVFSILTVVTISSETLAATNNVFCYFGSWAGGRSGNGAFSVETINPRLCTHIAYSFIGLNTDGSVKLLDSGTLFNRFINLKNSNSNVKLLIAMGGWNEGSTTYSAVAASTAKRAKFVTSVYDFLIKYGFDGFDFDWEYPGLRGGAYEDKDNFITLLKELKDKFAGTKILSAAVGATESFHQSSYDVVRMNQLVAKCLTYLDLINIMSYDYHGAYDGVTGQTSPLYASNVDTNLQLNQAASIEAWIRAGASPQKLLMGVALYGRSFTLSNVNNNKVGAPTSGPGTAGPYTLESGTLSYLEVRKNTSRQLQPIEFTQGARFQICEKLKSNGWTTVFDDKQKNPYSYNGNQWIGYDNVESVEIKSQYAVQKNLGGIMVWAIDYEDARNVCGGGAYPLLEAINRVLSGSVDSTTASPPTTTTSTTTKATTTTTKATTTTTKATTTTPTATTTTTQATTTTTKATTTTTKATTTTPTATTTTTQAPTTTPKATTTTTKATTTTPKTTTTTKVTTTRPITTTAGTGVFVCTASGVFRDPASCSVFYTCTPNGRGGFKAVRTECKYGLVFDELRLICNYSWAVPCIL</sequence>
<keyword evidence="4 7" id="KW-0378">Hydrolase</keyword>
<keyword evidence="6 7" id="KW-0326">Glycosidase</keyword>
<evidence type="ECO:0000256" key="2">
    <source>
        <dbReference type="ARBA" id="ARBA00022669"/>
    </source>
</evidence>
<feature type="domain" description="Chitin-binding type-2" evidence="10">
    <location>
        <begin position="526"/>
        <end position="585"/>
    </location>
</feature>
<dbReference type="Pfam" id="PF00704">
    <property type="entry name" value="Glyco_hydro_18"/>
    <property type="match status" value="1"/>
</dbReference>
<dbReference type="PROSITE" id="PS51910">
    <property type="entry name" value="GH18_2"/>
    <property type="match status" value="1"/>
</dbReference>
<dbReference type="InterPro" id="IPR036508">
    <property type="entry name" value="Chitin-bd_dom_sf"/>
</dbReference>
<dbReference type="InterPro" id="IPR029070">
    <property type="entry name" value="Chitinase_insertion_sf"/>
</dbReference>
<dbReference type="SMART" id="SM00494">
    <property type="entry name" value="ChtBD2"/>
    <property type="match status" value="1"/>
</dbReference>
<dbReference type="InterPro" id="IPR002557">
    <property type="entry name" value="Chitin-bd_dom"/>
</dbReference>
<dbReference type="GO" id="GO:0005975">
    <property type="term" value="P:carbohydrate metabolic process"/>
    <property type="evidence" value="ECO:0007669"/>
    <property type="project" value="InterPro"/>
</dbReference>
<dbReference type="FunFam" id="3.10.50.10:FF:000001">
    <property type="entry name" value="Chitinase 3-like 1"/>
    <property type="match status" value="1"/>
</dbReference>
<evidence type="ECO:0000313" key="12">
    <source>
        <dbReference type="EMBL" id="KAJ6645373.1"/>
    </source>
</evidence>
<name>A0A9Q0N8B3_9DIPT</name>
<feature type="signal peptide" evidence="9">
    <location>
        <begin position="1"/>
        <end position="22"/>
    </location>
</feature>
<dbReference type="InterPro" id="IPR050314">
    <property type="entry name" value="Glycosyl_Hydrlase_18"/>
</dbReference>
<dbReference type="SUPFAM" id="SSF54556">
    <property type="entry name" value="Chitinase insertion domain"/>
    <property type="match status" value="1"/>
</dbReference>
<dbReference type="InterPro" id="IPR011583">
    <property type="entry name" value="Chitinase_II/V-like_cat"/>
</dbReference>
<dbReference type="GO" id="GO:0005576">
    <property type="term" value="C:extracellular region"/>
    <property type="evidence" value="ECO:0007669"/>
    <property type="project" value="InterPro"/>
</dbReference>
<dbReference type="InterPro" id="IPR017853">
    <property type="entry name" value="GH"/>
</dbReference>
<feature type="domain" description="GH18" evidence="11">
    <location>
        <begin position="25"/>
        <end position="410"/>
    </location>
</feature>
<dbReference type="InterPro" id="IPR001223">
    <property type="entry name" value="Glyco_hydro18_cat"/>
</dbReference>
<evidence type="ECO:0000313" key="13">
    <source>
        <dbReference type="Proteomes" id="UP001151699"/>
    </source>
</evidence>
<accession>A0A9Q0N8B3</accession>
<comment type="similarity">
    <text evidence="1">Belongs to the glycosyl hydrolase 18 family. Chitinase class II subfamily.</text>
</comment>
<reference evidence="12" key="1">
    <citation type="submission" date="2022-07" db="EMBL/GenBank/DDBJ databases">
        <authorList>
            <person name="Trinca V."/>
            <person name="Uliana J.V.C."/>
            <person name="Torres T.T."/>
            <person name="Ward R.J."/>
            <person name="Monesi N."/>
        </authorList>
    </citation>
    <scope>NUCLEOTIDE SEQUENCE</scope>
    <source>
        <strain evidence="12">HSMRA1968</strain>
        <tissue evidence="12">Whole embryos</tissue>
    </source>
</reference>
<dbReference type="PANTHER" id="PTHR11177:SF360">
    <property type="entry name" value="CHITINASE 4-RELATED"/>
    <property type="match status" value="1"/>
</dbReference>
<feature type="chain" id="PRO_5040386220" evidence="9">
    <location>
        <begin position="23"/>
        <end position="585"/>
    </location>
</feature>
<gene>
    <name evidence="12" type="primary">CHIA_1</name>
    <name evidence="12" type="ORF">Bhyg_00579</name>
</gene>
<evidence type="ECO:0000256" key="6">
    <source>
        <dbReference type="ARBA" id="ARBA00023295"/>
    </source>
</evidence>
<dbReference type="Gene3D" id="3.20.20.80">
    <property type="entry name" value="Glycosidases"/>
    <property type="match status" value="1"/>
</dbReference>
<dbReference type="PANTHER" id="PTHR11177">
    <property type="entry name" value="CHITINASE"/>
    <property type="match status" value="1"/>
</dbReference>
<dbReference type="PROSITE" id="PS01095">
    <property type="entry name" value="GH18_1"/>
    <property type="match status" value="1"/>
</dbReference>
<comment type="caution">
    <text evidence="12">The sequence shown here is derived from an EMBL/GenBank/DDBJ whole genome shotgun (WGS) entry which is preliminary data.</text>
</comment>
<dbReference type="SMART" id="SM00636">
    <property type="entry name" value="Glyco_18"/>
    <property type="match status" value="1"/>
</dbReference>
<evidence type="ECO:0000259" key="10">
    <source>
        <dbReference type="PROSITE" id="PS50940"/>
    </source>
</evidence>
<feature type="region of interest" description="Disordered" evidence="8">
    <location>
        <begin position="410"/>
        <end position="512"/>
    </location>
</feature>
<organism evidence="12 13">
    <name type="scientific">Pseudolycoriella hygida</name>
    <dbReference type="NCBI Taxonomy" id="35572"/>
    <lineage>
        <taxon>Eukaryota</taxon>
        <taxon>Metazoa</taxon>
        <taxon>Ecdysozoa</taxon>
        <taxon>Arthropoda</taxon>
        <taxon>Hexapoda</taxon>
        <taxon>Insecta</taxon>
        <taxon>Pterygota</taxon>
        <taxon>Neoptera</taxon>
        <taxon>Endopterygota</taxon>
        <taxon>Diptera</taxon>
        <taxon>Nematocera</taxon>
        <taxon>Sciaroidea</taxon>
        <taxon>Sciaridae</taxon>
        <taxon>Pseudolycoriella</taxon>
    </lineage>
</organism>
<protein>
    <submittedName>
        <fullName evidence="12">Acidic mammalian chitinase</fullName>
    </submittedName>
</protein>
<evidence type="ECO:0000256" key="1">
    <source>
        <dbReference type="ARBA" id="ARBA00009121"/>
    </source>
</evidence>
<evidence type="ECO:0000256" key="3">
    <source>
        <dbReference type="ARBA" id="ARBA00022729"/>
    </source>
</evidence>
<evidence type="ECO:0000259" key="11">
    <source>
        <dbReference type="PROSITE" id="PS51910"/>
    </source>
</evidence>